<protein>
    <submittedName>
        <fullName evidence="1">Uncharacterized protein</fullName>
    </submittedName>
</protein>
<evidence type="ECO:0000313" key="1">
    <source>
        <dbReference type="EMBL" id="KAH7691803.1"/>
    </source>
</evidence>
<accession>A0ACB7WTP2</accession>
<dbReference type="Proteomes" id="UP000827976">
    <property type="component" value="Chromosome 1"/>
</dbReference>
<organism evidence="1 2">
    <name type="scientific">Dioscorea alata</name>
    <name type="common">Purple yam</name>
    <dbReference type="NCBI Taxonomy" id="55571"/>
    <lineage>
        <taxon>Eukaryota</taxon>
        <taxon>Viridiplantae</taxon>
        <taxon>Streptophyta</taxon>
        <taxon>Embryophyta</taxon>
        <taxon>Tracheophyta</taxon>
        <taxon>Spermatophyta</taxon>
        <taxon>Magnoliopsida</taxon>
        <taxon>Liliopsida</taxon>
        <taxon>Dioscoreales</taxon>
        <taxon>Dioscoreaceae</taxon>
        <taxon>Dioscorea</taxon>
    </lineage>
</organism>
<proteinExistence type="predicted"/>
<keyword evidence="2" id="KW-1185">Reference proteome</keyword>
<reference evidence="2" key="1">
    <citation type="journal article" date="2022" name="Nat. Commun.">
        <title>Chromosome evolution and the genetic basis of agronomically important traits in greater yam.</title>
        <authorList>
            <person name="Bredeson J.V."/>
            <person name="Lyons J.B."/>
            <person name="Oniyinde I.O."/>
            <person name="Okereke N.R."/>
            <person name="Kolade O."/>
            <person name="Nnabue I."/>
            <person name="Nwadili C.O."/>
            <person name="Hribova E."/>
            <person name="Parker M."/>
            <person name="Nwogha J."/>
            <person name="Shu S."/>
            <person name="Carlson J."/>
            <person name="Kariba R."/>
            <person name="Muthemba S."/>
            <person name="Knop K."/>
            <person name="Barton G.J."/>
            <person name="Sherwood A.V."/>
            <person name="Lopez-Montes A."/>
            <person name="Asiedu R."/>
            <person name="Jamnadass R."/>
            <person name="Muchugi A."/>
            <person name="Goodstein D."/>
            <person name="Egesi C.N."/>
            <person name="Featherston J."/>
            <person name="Asfaw A."/>
            <person name="Simpson G.G."/>
            <person name="Dolezel J."/>
            <person name="Hendre P.S."/>
            <person name="Van Deynze A."/>
            <person name="Kumar P.L."/>
            <person name="Obidiegwu J.E."/>
            <person name="Bhattacharjee R."/>
            <person name="Rokhsar D.S."/>
        </authorList>
    </citation>
    <scope>NUCLEOTIDE SEQUENCE [LARGE SCALE GENOMIC DNA]</scope>
    <source>
        <strain evidence="2">cv. TDa95/00328</strain>
    </source>
</reference>
<sequence>MKIQSFILLTISSLLIFLVLGQVFSLSCGRETTYNNAEQRSMEMISAPSVRYFSRTISPSQHDENGDVSPSFAMYDRSVPQGPNPLHN</sequence>
<gene>
    <name evidence="1" type="ORF">IHE45_01G021700</name>
</gene>
<name>A0ACB7WTP2_DIOAL</name>
<evidence type="ECO:0000313" key="2">
    <source>
        <dbReference type="Proteomes" id="UP000827976"/>
    </source>
</evidence>
<comment type="caution">
    <text evidence="1">The sequence shown here is derived from an EMBL/GenBank/DDBJ whole genome shotgun (WGS) entry which is preliminary data.</text>
</comment>
<dbReference type="EMBL" id="CM037011">
    <property type="protein sequence ID" value="KAH7691803.1"/>
    <property type="molecule type" value="Genomic_DNA"/>
</dbReference>